<dbReference type="GO" id="GO:0016787">
    <property type="term" value="F:hydrolase activity"/>
    <property type="evidence" value="ECO:0007669"/>
    <property type="project" value="UniProtKB-KW"/>
</dbReference>
<name>A0A8I2ZEX2_VERLO</name>
<accession>A0A8I2ZEX2</accession>
<feature type="domain" description="Carboxylesterase type B" evidence="3">
    <location>
        <begin position="3"/>
        <end position="346"/>
    </location>
</feature>
<evidence type="ECO:0000313" key="5">
    <source>
        <dbReference type="Proteomes" id="UP000689129"/>
    </source>
</evidence>
<comment type="caution">
    <text evidence="4">The sequence shown here is derived from an EMBL/GenBank/DDBJ whole genome shotgun (WGS) entry which is preliminary data.</text>
</comment>
<reference evidence="4" key="1">
    <citation type="journal article" date="2021" name="Mol. Plant Pathol.">
        <title>A 20-kb lineage-specific genomic region tames virulence in pathogenic amphidiploid Verticillium longisporum.</title>
        <authorList>
            <person name="Harting R."/>
            <person name="Starke J."/>
            <person name="Kusch H."/>
            <person name="Poggeler S."/>
            <person name="Maurus I."/>
            <person name="Schluter R."/>
            <person name="Landesfeind M."/>
            <person name="Bulla I."/>
            <person name="Nowrousian M."/>
            <person name="de Jonge R."/>
            <person name="Stahlhut G."/>
            <person name="Hoff K.J."/>
            <person name="Asshauer K.P."/>
            <person name="Thurmer A."/>
            <person name="Stanke M."/>
            <person name="Daniel R."/>
            <person name="Morgenstern B."/>
            <person name="Thomma B.P.H.J."/>
            <person name="Kronstad J.W."/>
            <person name="Braus-Stromeyer S.A."/>
            <person name="Braus G.H."/>
        </authorList>
    </citation>
    <scope>NUCLEOTIDE SEQUENCE</scope>
    <source>
        <strain evidence="4">Vl32</strain>
    </source>
</reference>
<dbReference type="AlphaFoldDB" id="A0A8I2ZEX2"/>
<evidence type="ECO:0000256" key="2">
    <source>
        <dbReference type="SAM" id="MobiDB-lite"/>
    </source>
</evidence>
<evidence type="ECO:0000313" key="4">
    <source>
        <dbReference type="EMBL" id="KAG7129790.1"/>
    </source>
</evidence>
<dbReference type="InterPro" id="IPR050309">
    <property type="entry name" value="Type-B_Carboxylest/Lipase"/>
</dbReference>
<protein>
    <recommendedName>
        <fullName evidence="1">Carboxylic ester hydrolase</fullName>
        <ecNumber evidence="1">3.1.1.-</ecNumber>
    </recommendedName>
</protein>
<feature type="region of interest" description="Disordered" evidence="2">
    <location>
        <begin position="455"/>
        <end position="511"/>
    </location>
</feature>
<organism evidence="4 5">
    <name type="scientific">Verticillium longisporum</name>
    <name type="common">Verticillium dahliae var. longisporum</name>
    <dbReference type="NCBI Taxonomy" id="100787"/>
    <lineage>
        <taxon>Eukaryota</taxon>
        <taxon>Fungi</taxon>
        <taxon>Dikarya</taxon>
        <taxon>Ascomycota</taxon>
        <taxon>Pezizomycotina</taxon>
        <taxon>Sordariomycetes</taxon>
        <taxon>Hypocreomycetidae</taxon>
        <taxon>Glomerellales</taxon>
        <taxon>Plectosphaerellaceae</taxon>
        <taxon>Verticillium</taxon>
    </lineage>
</organism>
<sequence>MSQPTVRLRQGTYRGKTLNEEPNHAHLPQTIEAFLGLPYAKIPGRFRDADAPPCSEATFDAVKYGPVCPSILSEMDLAEGWAVEEDCLSANVFRPAGLNEGDAVPVVVYVHGGAFNMGKGGDRDMASFVAYARGPIVAVSFNYRVGPLGFLPSSAMEEEGLLNLGLRDQRVLLRWVRDNVAAFGGDGEKVTLMGVSAGAHSIGHHLLTPDPDSGPSASAPSYRAILESGAATARSVLSAQHARHEDQFNDYLAHLQYPPSLSSQEIVLRLRVEPLSRLLAAAAKVWLPYAPSLRWPFQPVIDGPSGIIPSRPSQLWAEGRGSRAPLLTGFNSHEGATFVPDTLATDADFRAFFHTLLPGLSAADLDALSALYPAEPQAAYGLAPGYRGAHFPRAAAAYAHQAYVAPFAARGPVFGGAAHGEEGGVVARDRLVVAPFEGLGRVAEAMHARFSRFVQTGQPDGRPGGGAHAAASGHDAGDGPGGGSGSGSGSGSGPGPAAAGDDVSWSRFMPPFDGDRQASAVKDFDLAVGRILVFGGGNDERAGGANPGTVARMRPLTAREIRQCRFWWQRAHLGQGTGEARAAAGRLSDAIETPST</sequence>
<evidence type="ECO:0000256" key="1">
    <source>
        <dbReference type="RuleBase" id="RU361235"/>
    </source>
</evidence>
<proteinExistence type="inferred from homology"/>
<feature type="compositionally biased region" description="Gly residues" evidence="2">
    <location>
        <begin position="478"/>
        <end position="494"/>
    </location>
</feature>
<dbReference type="InterPro" id="IPR002018">
    <property type="entry name" value="CarbesteraseB"/>
</dbReference>
<keyword evidence="1" id="KW-0378">Hydrolase</keyword>
<dbReference type="PANTHER" id="PTHR11559">
    <property type="entry name" value="CARBOXYLESTERASE"/>
    <property type="match status" value="1"/>
</dbReference>
<gene>
    <name evidence="4" type="ORF">HYQ45_011230</name>
</gene>
<dbReference type="PROSITE" id="PS00122">
    <property type="entry name" value="CARBOXYLESTERASE_B_1"/>
    <property type="match status" value="1"/>
</dbReference>
<dbReference type="EC" id="3.1.1.-" evidence="1"/>
<dbReference type="EMBL" id="JAEMWZ010000242">
    <property type="protein sequence ID" value="KAG7129790.1"/>
    <property type="molecule type" value="Genomic_DNA"/>
</dbReference>
<evidence type="ECO:0000259" key="3">
    <source>
        <dbReference type="Pfam" id="PF00135"/>
    </source>
</evidence>
<comment type="similarity">
    <text evidence="1">Belongs to the type-B carboxylesterase/lipase family.</text>
</comment>
<dbReference type="OrthoDB" id="408631at2759"/>
<dbReference type="Proteomes" id="UP000689129">
    <property type="component" value="Unassembled WGS sequence"/>
</dbReference>
<dbReference type="InterPro" id="IPR019826">
    <property type="entry name" value="Carboxylesterase_B_AS"/>
</dbReference>
<dbReference type="Pfam" id="PF00135">
    <property type="entry name" value="COesterase"/>
    <property type="match status" value="1"/>
</dbReference>